<feature type="region of interest" description="Disordered" evidence="1">
    <location>
        <begin position="566"/>
        <end position="612"/>
    </location>
</feature>
<protein>
    <submittedName>
        <fullName evidence="2">Uncharacterized protein</fullName>
    </submittedName>
</protein>
<feature type="compositionally biased region" description="Polar residues" evidence="1">
    <location>
        <begin position="507"/>
        <end position="516"/>
    </location>
</feature>
<proteinExistence type="predicted"/>
<keyword evidence="3" id="KW-1185">Reference proteome</keyword>
<dbReference type="InParanoid" id="A0A1D2VBW9"/>
<dbReference type="STRING" id="1344418.A0A1D2VBW9"/>
<evidence type="ECO:0000313" key="3">
    <source>
        <dbReference type="Proteomes" id="UP000095038"/>
    </source>
</evidence>
<dbReference type="AlphaFoldDB" id="A0A1D2VBW9"/>
<sequence>MAPRTASISSNLAEGINVSGHRPVWRRGLRLKHLNNKASKLVQLIRLRPSSIYLNSNISEPFISVDSISVISCCSNSNYNNNCINNSSFSQSYSSFYIDDNEIDNFTKKEFQNSRNLSNYFKFKKPNSYLSSFRLRNIKKSLSHYQNQRVDTSEDSQSQDENGTTNKKTNNNFNNKKKNEKQEQPSLKFRLSDIKNLKKQTPQLRNPNIQYEKNRKEESNKFHINSENLDQFPEEALSCYKKFKNQALIQDLETFISNDYDENFDFDYRKNLSAFNRLSISNLKENDKINMINKIKNIKNNQTKNISKFKPLEERNQHNKIQIDALPEEEFLKFNFEIEKLNLLKDQNLKKESQFKKIGEIESPFNFTDNSSINSEFYYESEKQYHMELDNDLAEKNENENENENEDFYLEMEYLSDEESEESSYTIDSIHEEEITKSTTVFELMKKTINRMSSLSFREKNIESPLEDNSPSPVRVKVPAFRKYDTIHSIVSNLIEGTIDEKDLHPNTKSPNNSDSGDFIKEASQVNSNNDLLSESFRKTNASIKFDKFAELLIYVDANNRRNNLVSDNQPLTQNTTGNKRNNSTNSLIESTKKPQNNKATNKPIEPYEKDNEDEKFGSILKRKFNDHAKEEIERAVSCDKVPVEDFIVFFETHERRRMDAEPMLGEVRQRQLENYYEFVDEP</sequence>
<gene>
    <name evidence="2" type="ORF">ASCRUDRAFT_116306</name>
</gene>
<dbReference type="OrthoDB" id="3994279at2759"/>
<dbReference type="Proteomes" id="UP000095038">
    <property type="component" value="Unassembled WGS sequence"/>
</dbReference>
<feature type="compositionally biased region" description="Polar residues" evidence="1">
    <location>
        <begin position="566"/>
        <end position="601"/>
    </location>
</feature>
<reference evidence="3" key="1">
    <citation type="submission" date="2016-05" db="EMBL/GenBank/DDBJ databases">
        <title>Comparative genomics of biotechnologically important yeasts.</title>
        <authorList>
            <consortium name="DOE Joint Genome Institute"/>
            <person name="Riley R."/>
            <person name="Haridas S."/>
            <person name="Wolfe K.H."/>
            <person name="Lopes M.R."/>
            <person name="Hittinger C.T."/>
            <person name="Goker M."/>
            <person name="Salamov A."/>
            <person name="Wisecaver J."/>
            <person name="Long T.M."/>
            <person name="Aerts A.L."/>
            <person name="Barry K."/>
            <person name="Choi C."/>
            <person name="Clum A."/>
            <person name="Coughlan A.Y."/>
            <person name="Deshpande S."/>
            <person name="Douglass A.P."/>
            <person name="Hanson S.J."/>
            <person name="Klenk H.-P."/>
            <person name="Labutti K."/>
            <person name="Lapidus A."/>
            <person name="Lindquist E."/>
            <person name="Lipzen A."/>
            <person name="Meier-Kolthoff J.P."/>
            <person name="Ohm R.A."/>
            <person name="Otillar R.P."/>
            <person name="Pangilinan J."/>
            <person name="Peng Y."/>
            <person name="Rokas A."/>
            <person name="Rosa C.A."/>
            <person name="Scheuner C."/>
            <person name="Sibirny A.A."/>
            <person name="Slot J.C."/>
            <person name="Stielow J.B."/>
            <person name="Sun H."/>
            <person name="Kurtzman C.P."/>
            <person name="Blackwell M."/>
            <person name="Grigoriev I.V."/>
            <person name="Jeffries T.W."/>
        </authorList>
    </citation>
    <scope>NUCLEOTIDE SEQUENCE [LARGE SCALE GENOMIC DNA]</scope>
    <source>
        <strain evidence="3">DSM 1968</strain>
    </source>
</reference>
<dbReference type="RefSeq" id="XP_020045418.1">
    <property type="nucleotide sequence ID" value="XM_020188838.1"/>
</dbReference>
<name>A0A1D2VBW9_9ASCO</name>
<feature type="region of interest" description="Disordered" evidence="1">
    <location>
        <begin position="144"/>
        <end position="189"/>
    </location>
</feature>
<dbReference type="EMBL" id="KV454488">
    <property type="protein sequence ID" value="ODV59111.1"/>
    <property type="molecule type" value="Genomic_DNA"/>
</dbReference>
<evidence type="ECO:0000313" key="2">
    <source>
        <dbReference type="EMBL" id="ODV59111.1"/>
    </source>
</evidence>
<feature type="compositionally biased region" description="Low complexity" evidence="1">
    <location>
        <begin position="162"/>
        <end position="174"/>
    </location>
</feature>
<dbReference type="GeneID" id="30962474"/>
<dbReference type="FunCoup" id="A0A1D2VBW9">
    <property type="interactions" value="86"/>
</dbReference>
<feature type="region of interest" description="Disordered" evidence="1">
    <location>
        <begin position="501"/>
        <end position="520"/>
    </location>
</feature>
<accession>A0A1D2VBW9</accession>
<evidence type="ECO:0000256" key="1">
    <source>
        <dbReference type="SAM" id="MobiDB-lite"/>
    </source>
</evidence>
<organism evidence="2 3">
    <name type="scientific">Ascoidea rubescens DSM 1968</name>
    <dbReference type="NCBI Taxonomy" id="1344418"/>
    <lineage>
        <taxon>Eukaryota</taxon>
        <taxon>Fungi</taxon>
        <taxon>Dikarya</taxon>
        <taxon>Ascomycota</taxon>
        <taxon>Saccharomycotina</taxon>
        <taxon>Saccharomycetes</taxon>
        <taxon>Ascoideaceae</taxon>
        <taxon>Ascoidea</taxon>
    </lineage>
</organism>